<keyword evidence="4" id="KW-1185">Reference proteome</keyword>
<comment type="caution">
    <text evidence="3">The sequence shown here is derived from an EMBL/GenBank/DDBJ whole genome shotgun (WGS) entry which is preliminary data.</text>
</comment>
<dbReference type="Proteomes" id="UP000579250">
    <property type="component" value="Unassembled WGS sequence"/>
</dbReference>
<evidence type="ECO:0000313" key="4">
    <source>
        <dbReference type="Proteomes" id="UP000579250"/>
    </source>
</evidence>
<reference evidence="3 4" key="1">
    <citation type="submission" date="2020-04" db="EMBL/GenBank/DDBJ databases">
        <title>MicrobeNet Type strains.</title>
        <authorList>
            <person name="Nicholson A.C."/>
        </authorList>
    </citation>
    <scope>NUCLEOTIDE SEQUENCE [LARGE SCALE GENOMIC DNA]</scope>
    <source>
        <strain evidence="3 4">ATCC BAA-277</strain>
    </source>
</reference>
<evidence type="ECO:0000256" key="1">
    <source>
        <dbReference type="SAM" id="Phobius"/>
    </source>
</evidence>
<feature type="transmembrane region" description="Helical" evidence="1">
    <location>
        <begin position="184"/>
        <end position="203"/>
    </location>
</feature>
<feature type="domain" description="Phosphatidic acid phosphatase type 2/haloperoxidase" evidence="2">
    <location>
        <begin position="121"/>
        <end position="203"/>
    </location>
</feature>
<protein>
    <recommendedName>
        <fullName evidence="2">Phosphatidic acid phosphatase type 2/haloperoxidase domain-containing protein</fullName>
    </recommendedName>
</protein>
<dbReference type="InterPro" id="IPR000326">
    <property type="entry name" value="PAP2/HPO"/>
</dbReference>
<feature type="transmembrane region" description="Helical" evidence="1">
    <location>
        <begin position="131"/>
        <end position="150"/>
    </location>
</feature>
<gene>
    <name evidence="3" type="ORF">HGB48_14060</name>
</gene>
<evidence type="ECO:0000313" key="3">
    <source>
        <dbReference type="EMBL" id="NKZ04867.1"/>
    </source>
</evidence>
<keyword evidence="1" id="KW-0472">Membrane</keyword>
<feature type="transmembrane region" description="Helical" evidence="1">
    <location>
        <begin position="7"/>
        <end position="25"/>
    </location>
</feature>
<organism evidence="3 4">
    <name type="scientific">Actinomadura latina</name>
    <dbReference type="NCBI Taxonomy" id="163603"/>
    <lineage>
        <taxon>Bacteria</taxon>
        <taxon>Bacillati</taxon>
        <taxon>Actinomycetota</taxon>
        <taxon>Actinomycetes</taxon>
        <taxon>Streptosporangiales</taxon>
        <taxon>Thermomonosporaceae</taxon>
        <taxon>Actinomadura</taxon>
    </lineage>
</organism>
<keyword evidence="1" id="KW-1133">Transmembrane helix</keyword>
<dbReference type="Gene3D" id="1.20.144.10">
    <property type="entry name" value="Phosphatidic acid phosphatase type 2/haloperoxidase"/>
    <property type="match status" value="1"/>
</dbReference>
<accession>A0A846YYV4</accession>
<feature type="transmembrane region" description="Helical" evidence="1">
    <location>
        <begin position="84"/>
        <end position="102"/>
    </location>
</feature>
<dbReference type="Pfam" id="PF01569">
    <property type="entry name" value="PAP2"/>
    <property type="match status" value="1"/>
</dbReference>
<dbReference type="SUPFAM" id="SSF48317">
    <property type="entry name" value="Acid phosphatase/Vanadium-dependent haloperoxidase"/>
    <property type="match status" value="1"/>
</dbReference>
<name>A0A846YYV4_9ACTN</name>
<sequence>MRWGSRGWYTLLFAAMVLVTADVLLDGPLRRLDWIIHEFCDAHVRDGALVAVHTVTKLGQRGNLVMIIAPLAVVAAVRTRSLRYPVMSVVVVGLLSLLETGLKASIPRTFPVSGVDVLFTHGTAYPSGHTLNAFVLDWVVLELLVVALPATRRHLTQRRRRNIALATGGIAATALTLADEHWLTDVLFSLALGPVLLFGLIAVEPFNRGDEPR</sequence>
<dbReference type="InterPro" id="IPR036938">
    <property type="entry name" value="PAP2/HPO_sf"/>
</dbReference>
<feature type="transmembrane region" description="Helical" evidence="1">
    <location>
        <begin position="58"/>
        <end position="77"/>
    </location>
</feature>
<evidence type="ECO:0000259" key="2">
    <source>
        <dbReference type="Pfam" id="PF01569"/>
    </source>
</evidence>
<feature type="transmembrane region" description="Helical" evidence="1">
    <location>
        <begin position="162"/>
        <end position="178"/>
    </location>
</feature>
<dbReference type="AlphaFoldDB" id="A0A846YYV4"/>
<keyword evidence="1" id="KW-0812">Transmembrane</keyword>
<dbReference type="RefSeq" id="WP_067632248.1">
    <property type="nucleotide sequence ID" value="NZ_JAAXPI010000015.1"/>
</dbReference>
<dbReference type="EMBL" id="JAAXPI010000015">
    <property type="protein sequence ID" value="NKZ04867.1"/>
    <property type="molecule type" value="Genomic_DNA"/>
</dbReference>
<proteinExistence type="predicted"/>